<dbReference type="InterPro" id="IPR015943">
    <property type="entry name" value="WD40/YVTN_repeat-like_dom_sf"/>
</dbReference>
<proteinExistence type="predicted"/>
<name>A0A0K0FC11_STRVS</name>
<keyword evidence="2" id="KW-1185">Reference proteome</keyword>
<evidence type="ECO:0000313" key="2">
    <source>
        <dbReference type="Proteomes" id="UP000035680"/>
    </source>
</evidence>
<dbReference type="InterPro" id="IPR036322">
    <property type="entry name" value="WD40_repeat_dom_sf"/>
</dbReference>
<dbReference type="Proteomes" id="UP000035680">
    <property type="component" value="Unassembled WGS sequence"/>
</dbReference>
<reference evidence="2" key="1">
    <citation type="submission" date="2014-07" db="EMBL/GenBank/DDBJ databases">
        <authorList>
            <person name="Martin A.A"/>
            <person name="De Silva N."/>
        </authorList>
    </citation>
    <scope>NUCLEOTIDE SEQUENCE</scope>
</reference>
<evidence type="ECO:0000259" key="1">
    <source>
        <dbReference type="Pfam" id="PF23411"/>
    </source>
</evidence>
<dbReference type="Gene3D" id="2.130.10.10">
    <property type="entry name" value="YVTN repeat-like/Quinoprotein amine dehydrogenase"/>
    <property type="match status" value="1"/>
</dbReference>
<feature type="domain" description="Vps41 beta-propeller" evidence="1">
    <location>
        <begin position="58"/>
        <end position="196"/>
    </location>
</feature>
<protein>
    <submittedName>
        <fullName evidence="3">Vacuolar protein sorting-associated protein 41 homolog (inferred by orthology to a human protein)</fullName>
    </submittedName>
</protein>
<dbReference type="AlphaFoldDB" id="A0A0K0FC11"/>
<dbReference type="InterPro" id="IPR057780">
    <property type="entry name" value="Beta-prop_Vps41"/>
</dbReference>
<organism evidence="2 3">
    <name type="scientific">Strongyloides venezuelensis</name>
    <name type="common">Threadworm</name>
    <dbReference type="NCBI Taxonomy" id="75913"/>
    <lineage>
        <taxon>Eukaryota</taxon>
        <taxon>Metazoa</taxon>
        <taxon>Ecdysozoa</taxon>
        <taxon>Nematoda</taxon>
        <taxon>Chromadorea</taxon>
        <taxon>Rhabditida</taxon>
        <taxon>Tylenchina</taxon>
        <taxon>Panagrolaimomorpha</taxon>
        <taxon>Strongyloidoidea</taxon>
        <taxon>Strongyloididae</taxon>
        <taxon>Strongyloides</taxon>
    </lineage>
</organism>
<reference evidence="3" key="2">
    <citation type="submission" date="2015-08" db="UniProtKB">
        <authorList>
            <consortium name="WormBaseParasite"/>
        </authorList>
    </citation>
    <scope>IDENTIFICATION</scope>
</reference>
<dbReference type="Pfam" id="PF23411">
    <property type="entry name" value="Beta-prop_Vps41"/>
    <property type="match status" value="1"/>
</dbReference>
<dbReference type="SUPFAM" id="SSF50978">
    <property type="entry name" value="WD40 repeat-like"/>
    <property type="match status" value="1"/>
</dbReference>
<evidence type="ECO:0000313" key="3">
    <source>
        <dbReference type="WBParaSite" id="SVE_0637500.1"/>
    </source>
</evidence>
<dbReference type="STRING" id="75913.A0A0K0FC11"/>
<dbReference type="WBParaSite" id="SVE_0637500.1">
    <property type="protein sequence ID" value="SVE_0637500.1"/>
    <property type="gene ID" value="SVE_0637500"/>
</dbReference>
<sequence length="213" mass="23641">MSERKYNLVDIRNDSFCQSILSNVDSTMSESYVDGYGEYNMENTTVDDTVFAEGEPRLNYERILDDLGQCFSNQSPTAVTFSDKFIAAGFKMGYILLFDYSGLGHKEIPTRKHNTKIICLSFDEKSDYLGSLSSDGMLSVFGLVSSTLNVILNLKEVPTTICLAPDYSVQGKGARLVIGGRSLLLYKKGLLSGKLEVSFISKIIVIIIIKEIH</sequence>
<accession>A0A0K0FC11</accession>